<evidence type="ECO:0000256" key="1">
    <source>
        <dbReference type="SAM" id="Phobius"/>
    </source>
</evidence>
<dbReference type="RefSeq" id="WP_212687811.1">
    <property type="nucleotide sequence ID" value="NZ_JAGSPN010000006.1"/>
</dbReference>
<dbReference type="Pfam" id="PF07332">
    <property type="entry name" value="Phage_holin_3_6"/>
    <property type="match status" value="1"/>
</dbReference>
<dbReference type="AlphaFoldDB" id="A0A941I6B4"/>
<reference evidence="2" key="1">
    <citation type="submission" date="2021-04" db="EMBL/GenBank/DDBJ databases">
        <title>novel species isolated from subtropical streams in China.</title>
        <authorList>
            <person name="Lu H."/>
        </authorList>
    </citation>
    <scope>NUCLEOTIDE SEQUENCE</scope>
    <source>
        <strain evidence="2">LFS511W</strain>
    </source>
</reference>
<dbReference type="InterPro" id="IPR009937">
    <property type="entry name" value="Phage_holin_3_6"/>
</dbReference>
<keyword evidence="3" id="KW-1185">Reference proteome</keyword>
<evidence type="ECO:0000313" key="2">
    <source>
        <dbReference type="EMBL" id="MBR7782501.1"/>
    </source>
</evidence>
<proteinExistence type="predicted"/>
<name>A0A941I6B4_9BURK</name>
<protein>
    <submittedName>
        <fullName evidence="2">Phage holin family protein</fullName>
    </submittedName>
</protein>
<feature type="transmembrane region" description="Helical" evidence="1">
    <location>
        <begin position="39"/>
        <end position="65"/>
    </location>
</feature>
<comment type="caution">
    <text evidence="2">The sequence shown here is derived from an EMBL/GenBank/DDBJ whole genome shotgun (WGS) entry which is preliminary data.</text>
</comment>
<evidence type="ECO:0000313" key="3">
    <source>
        <dbReference type="Proteomes" id="UP000680067"/>
    </source>
</evidence>
<dbReference type="Proteomes" id="UP000680067">
    <property type="component" value="Unassembled WGS sequence"/>
</dbReference>
<sequence length="130" mass="14489">MALLDSVGRLAASMTDILQTRLALASLEIEEELQRFLQLLLWSLAAFFCACFAVVLLAVMLIALFWDHYRLPLIGGMIAAFGGASYWMFAHIRNQLASKPRLLQATLDELEKDAAHLRGAAPEERQENAN</sequence>
<organism evidence="2 3">
    <name type="scientific">Undibacterium luofuense</name>
    <dbReference type="NCBI Taxonomy" id="2828733"/>
    <lineage>
        <taxon>Bacteria</taxon>
        <taxon>Pseudomonadati</taxon>
        <taxon>Pseudomonadota</taxon>
        <taxon>Betaproteobacteria</taxon>
        <taxon>Burkholderiales</taxon>
        <taxon>Oxalobacteraceae</taxon>
        <taxon>Undibacterium</taxon>
    </lineage>
</organism>
<keyword evidence="1" id="KW-1133">Transmembrane helix</keyword>
<dbReference type="EMBL" id="JAGSPN010000006">
    <property type="protein sequence ID" value="MBR7782501.1"/>
    <property type="molecule type" value="Genomic_DNA"/>
</dbReference>
<keyword evidence="1" id="KW-0812">Transmembrane</keyword>
<accession>A0A941I6B4</accession>
<keyword evidence="1" id="KW-0472">Membrane</keyword>
<gene>
    <name evidence="2" type="ORF">KDM89_10120</name>
</gene>
<feature type="transmembrane region" description="Helical" evidence="1">
    <location>
        <begin position="71"/>
        <end position="89"/>
    </location>
</feature>